<proteinExistence type="predicted"/>
<reference evidence="1 2" key="2">
    <citation type="submission" date="2018-11" db="EMBL/GenBank/DDBJ databases">
        <authorList>
            <consortium name="Pathogen Informatics"/>
        </authorList>
    </citation>
    <scope>NUCLEOTIDE SEQUENCE [LARGE SCALE GENOMIC DNA]</scope>
</reference>
<organism evidence="3">
    <name type="scientific">Anisakis simplex</name>
    <name type="common">Herring worm</name>
    <dbReference type="NCBI Taxonomy" id="6269"/>
    <lineage>
        <taxon>Eukaryota</taxon>
        <taxon>Metazoa</taxon>
        <taxon>Ecdysozoa</taxon>
        <taxon>Nematoda</taxon>
        <taxon>Chromadorea</taxon>
        <taxon>Rhabditida</taxon>
        <taxon>Spirurina</taxon>
        <taxon>Ascaridomorpha</taxon>
        <taxon>Ascaridoidea</taxon>
        <taxon>Anisakidae</taxon>
        <taxon>Anisakis</taxon>
        <taxon>Anisakis simplex complex</taxon>
    </lineage>
</organism>
<protein>
    <submittedName>
        <fullName evidence="3">DUF2617 family protein</fullName>
    </submittedName>
</protein>
<evidence type="ECO:0000313" key="2">
    <source>
        <dbReference type="Proteomes" id="UP000267096"/>
    </source>
</evidence>
<gene>
    <name evidence="1" type="ORF">ASIM_LOCUS5923</name>
</gene>
<name>A0A0M3JEU5_ANISI</name>
<keyword evidence="2" id="KW-1185">Reference proteome</keyword>
<dbReference type="AlphaFoldDB" id="A0A0M3JEU5"/>
<dbReference type="EMBL" id="UYRR01012244">
    <property type="protein sequence ID" value="VDK26275.1"/>
    <property type="molecule type" value="Genomic_DNA"/>
</dbReference>
<evidence type="ECO:0000313" key="1">
    <source>
        <dbReference type="EMBL" id="VDK26275.1"/>
    </source>
</evidence>
<dbReference type="Proteomes" id="UP000267096">
    <property type="component" value="Unassembled WGS sequence"/>
</dbReference>
<reference evidence="3" key="1">
    <citation type="submission" date="2017-02" db="UniProtKB">
        <authorList>
            <consortium name="WormBaseParasite"/>
        </authorList>
    </citation>
    <scope>IDENTIFICATION</scope>
</reference>
<accession>A0A0M3JEU5</accession>
<evidence type="ECO:0000313" key="3">
    <source>
        <dbReference type="WBParaSite" id="ASIM_0000614301-mRNA-1"/>
    </source>
</evidence>
<dbReference type="OrthoDB" id="337270at2759"/>
<sequence>MPSGNLLVEVCTRRRETIYQQLYPGKNCSQREVQLGIVLSEENAFNAAQFRFIAQFRELRLSWTHNSLMSEGVGQFVLEFMPVIRSH</sequence>
<dbReference type="WBParaSite" id="ASIM_0000614301-mRNA-1">
    <property type="protein sequence ID" value="ASIM_0000614301-mRNA-1"/>
    <property type="gene ID" value="ASIM_0000614301"/>
</dbReference>